<evidence type="ECO:0000256" key="1">
    <source>
        <dbReference type="SAM" id="MobiDB-lite"/>
    </source>
</evidence>
<protein>
    <submittedName>
        <fullName evidence="2">Uncharacterized protein</fullName>
    </submittedName>
</protein>
<evidence type="ECO:0000313" key="3">
    <source>
        <dbReference type="Proteomes" id="UP000240883"/>
    </source>
</evidence>
<dbReference type="EMBL" id="KZ678139">
    <property type="protein sequence ID" value="PSN64037.1"/>
    <property type="molecule type" value="Genomic_DNA"/>
</dbReference>
<organism evidence="2 3">
    <name type="scientific">Corynespora cassiicola Philippines</name>
    <dbReference type="NCBI Taxonomy" id="1448308"/>
    <lineage>
        <taxon>Eukaryota</taxon>
        <taxon>Fungi</taxon>
        <taxon>Dikarya</taxon>
        <taxon>Ascomycota</taxon>
        <taxon>Pezizomycotina</taxon>
        <taxon>Dothideomycetes</taxon>
        <taxon>Pleosporomycetidae</taxon>
        <taxon>Pleosporales</taxon>
        <taxon>Corynesporascaceae</taxon>
        <taxon>Corynespora</taxon>
    </lineage>
</organism>
<dbReference type="Proteomes" id="UP000240883">
    <property type="component" value="Unassembled WGS sequence"/>
</dbReference>
<sequence>MQMGHGNWRVLVRPPISHEGHRRVPEEPARSIRGRRVPGPWTPRPTIDSRGLRRANNRGMETGLTSSDRIGGDVRIRWLSQVETNRKGCRASHRGGARWSRRACGGMWRQKFAEASWALTSQPSCLRLSDDKAFIPTTRPTAPPNFTFLDQYIARVLIPRSIAHTLWTLSKTLRIAIAAARCLSCLSIPADPRPRSVALAFAPLPN</sequence>
<evidence type="ECO:0000313" key="2">
    <source>
        <dbReference type="EMBL" id="PSN64037.1"/>
    </source>
</evidence>
<name>A0A2T2NF31_CORCC</name>
<proteinExistence type="predicted"/>
<keyword evidence="3" id="KW-1185">Reference proteome</keyword>
<reference evidence="2 3" key="1">
    <citation type="journal article" date="2018" name="Front. Microbiol.">
        <title>Genome-Wide Analysis of Corynespora cassiicola Leaf Fall Disease Putative Effectors.</title>
        <authorList>
            <person name="Lopez D."/>
            <person name="Ribeiro S."/>
            <person name="Label P."/>
            <person name="Fumanal B."/>
            <person name="Venisse J.S."/>
            <person name="Kohler A."/>
            <person name="de Oliveira R.R."/>
            <person name="Labutti K."/>
            <person name="Lipzen A."/>
            <person name="Lail K."/>
            <person name="Bauer D."/>
            <person name="Ohm R.A."/>
            <person name="Barry K.W."/>
            <person name="Spatafora J."/>
            <person name="Grigoriev I.V."/>
            <person name="Martin F.M."/>
            <person name="Pujade-Renaud V."/>
        </authorList>
    </citation>
    <scope>NUCLEOTIDE SEQUENCE [LARGE SCALE GENOMIC DNA]</scope>
    <source>
        <strain evidence="2 3">Philippines</strain>
    </source>
</reference>
<gene>
    <name evidence="2" type="ORF">BS50DRAFT_96380</name>
</gene>
<feature type="compositionally biased region" description="Basic and acidic residues" evidence="1">
    <location>
        <begin position="19"/>
        <end position="30"/>
    </location>
</feature>
<accession>A0A2T2NF31</accession>
<dbReference type="AlphaFoldDB" id="A0A2T2NF31"/>
<feature type="region of interest" description="Disordered" evidence="1">
    <location>
        <begin position="19"/>
        <end position="51"/>
    </location>
</feature>